<evidence type="ECO:0000256" key="7">
    <source>
        <dbReference type="SAM" id="Phobius"/>
    </source>
</evidence>
<dbReference type="PANTHER" id="PTHR40074">
    <property type="entry name" value="O-ACETYLTRANSFERASE WECH"/>
    <property type="match status" value="1"/>
</dbReference>
<evidence type="ECO:0000313" key="10">
    <source>
        <dbReference type="Proteomes" id="UP000483362"/>
    </source>
</evidence>
<sequence length="359" mass="40688">MKTMLTIAPSSMPSCSSNNNGREHYGALDGMRAYAIIGIVMMHVLSDIAIKPSENYLTTTVIPFFTNFVFLFMMISAFGLSCGYYDRIKACHITPHAFYLKRYKRVLPFFAIMVIIDMTWTHNLGALLEGFADLTLCFGLYPNVKIGVIGVGWFLGVIFVFYMLYPFFVFLIDNRRRAWGTLAVSVLLALIGIYYFGSKQYFQQPTDFERDNILYCAPYFVVGGIVYLYRRQLAAWVSAHKLLALAGACAITVATFMCLDRLVELASCTIIFATWLIYGLGSNDVVLNNRATRYLGKISMEVYLCHMMLFRVTGLMHLEKLIANPNLLYILTLLATLIGAVAFAHVVKFYVINKIKWLQ</sequence>
<feature type="transmembrane region" description="Helical" evidence="7">
    <location>
        <begin position="269"/>
        <end position="286"/>
    </location>
</feature>
<keyword evidence="9" id="KW-0012">Acyltransferase</keyword>
<protein>
    <submittedName>
        <fullName evidence="9">Acyltransferase</fullName>
    </submittedName>
</protein>
<dbReference type="EMBL" id="VULT01000017">
    <property type="protein sequence ID" value="MSS18192.1"/>
    <property type="molecule type" value="Genomic_DNA"/>
</dbReference>
<comment type="caution">
    <text evidence="9">The sequence shown here is derived from an EMBL/GenBank/DDBJ whole genome shotgun (WGS) entry which is preliminary data.</text>
</comment>
<keyword evidence="3" id="KW-1003">Cell membrane</keyword>
<evidence type="ECO:0000256" key="5">
    <source>
        <dbReference type="ARBA" id="ARBA00022989"/>
    </source>
</evidence>
<dbReference type="Pfam" id="PF01757">
    <property type="entry name" value="Acyl_transf_3"/>
    <property type="match status" value="1"/>
</dbReference>
<dbReference type="Proteomes" id="UP000483362">
    <property type="component" value="Unassembled WGS sequence"/>
</dbReference>
<feature type="transmembrane region" description="Helical" evidence="7">
    <location>
        <begin position="242"/>
        <end position="263"/>
    </location>
</feature>
<reference evidence="9 10" key="1">
    <citation type="submission" date="2019-08" db="EMBL/GenBank/DDBJ databases">
        <title>In-depth cultivation of the pig gut microbiome towards novel bacterial diversity and tailored functional studies.</title>
        <authorList>
            <person name="Wylensek D."/>
            <person name="Hitch T.C.A."/>
            <person name="Clavel T."/>
        </authorList>
    </citation>
    <scope>NUCLEOTIDE SEQUENCE [LARGE SCALE GENOMIC DNA]</scope>
    <source>
        <strain evidence="9 10">Oil-RF-744-WCA-WT-10</strain>
    </source>
</reference>
<evidence type="ECO:0000256" key="1">
    <source>
        <dbReference type="ARBA" id="ARBA00004651"/>
    </source>
</evidence>
<keyword evidence="9" id="KW-0808">Transferase</keyword>
<keyword evidence="6 7" id="KW-0472">Membrane</keyword>
<keyword evidence="10" id="KW-1185">Reference proteome</keyword>
<name>A0A6L5XFG2_9BACT</name>
<dbReference type="GO" id="GO:0009246">
    <property type="term" value="P:enterobacterial common antigen biosynthetic process"/>
    <property type="evidence" value="ECO:0007669"/>
    <property type="project" value="TreeGrafter"/>
</dbReference>
<feature type="domain" description="Acyltransferase 3" evidence="8">
    <location>
        <begin position="27"/>
        <end position="344"/>
    </location>
</feature>
<proteinExistence type="inferred from homology"/>
<dbReference type="PANTHER" id="PTHR40074:SF2">
    <property type="entry name" value="O-ACETYLTRANSFERASE WECH"/>
    <property type="match status" value="1"/>
</dbReference>
<evidence type="ECO:0000256" key="3">
    <source>
        <dbReference type="ARBA" id="ARBA00022475"/>
    </source>
</evidence>
<dbReference type="InterPro" id="IPR002656">
    <property type="entry name" value="Acyl_transf_3_dom"/>
</dbReference>
<comment type="similarity">
    <text evidence="2">Belongs to the acyltransferase 3 family.</text>
</comment>
<feature type="transmembrane region" description="Helical" evidence="7">
    <location>
        <begin position="106"/>
        <end position="128"/>
    </location>
</feature>
<feature type="transmembrane region" description="Helical" evidence="7">
    <location>
        <begin position="212"/>
        <end position="230"/>
    </location>
</feature>
<evidence type="ECO:0000256" key="4">
    <source>
        <dbReference type="ARBA" id="ARBA00022692"/>
    </source>
</evidence>
<feature type="transmembrane region" description="Helical" evidence="7">
    <location>
        <begin position="62"/>
        <end position="85"/>
    </location>
</feature>
<evidence type="ECO:0000313" key="9">
    <source>
        <dbReference type="EMBL" id="MSS18192.1"/>
    </source>
</evidence>
<keyword evidence="5 7" id="KW-1133">Transmembrane helix</keyword>
<dbReference type="RefSeq" id="WP_154328829.1">
    <property type="nucleotide sequence ID" value="NZ_CP045696.1"/>
</dbReference>
<accession>A0A6L5XFG2</accession>
<feature type="transmembrane region" description="Helical" evidence="7">
    <location>
        <begin position="31"/>
        <end position="50"/>
    </location>
</feature>
<organism evidence="9 10">
    <name type="scientific">Sodaliphilus pleomorphus</name>
    <dbReference type="NCBI Taxonomy" id="2606626"/>
    <lineage>
        <taxon>Bacteria</taxon>
        <taxon>Pseudomonadati</taxon>
        <taxon>Bacteroidota</taxon>
        <taxon>Bacteroidia</taxon>
        <taxon>Bacteroidales</taxon>
        <taxon>Muribaculaceae</taxon>
        <taxon>Sodaliphilus</taxon>
    </lineage>
</organism>
<evidence type="ECO:0000256" key="2">
    <source>
        <dbReference type="ARBA" id="ARBA00007400"/>
    </source>
</evidence>
<dbReference type="GO" id="GO:0016413">
    <property type="term" value="F:O-acetyltransferase activity"/>
    <property type="evidence" value="ECO:0007669"/>
    <property type="project" value="TreeGrafter"/>
</dbReference>
<feature type="transmembrane region" description="Helical" evidence="7">
    <location>
        <begin position="328"/>
        <end position="351"/>
    </location>
</feature>
<keyword evidence="4 7" id="KW-0812">Transmembrane</keyword>
<comment type="subcellular location">
    <subcellularLocation>
        <location evidence="1">Cell membrane</location>
        <topology evidence="1">Multi-pass membrane protein</topology>
    </subcellularLocation>
</comment>
<evidence type="ECO:0000256" key="6">
    <source>
        <dbReference type="ARBA" id="ARBA00023136"/>
    </source>
</evidence>
<gene>
    <name evidence="9" type="ORF">FYJ29_10540</name>
</gene>
<feature type="transmembrane region" description="Helical" evidence="7">
    <location>
        <begin position="148"/>
        <end position="172"/>
    </location>
</feature>
<feature type="transmembrane region" description="Helical" evidence="7">
    <location>
        <begin position="179"/>
        <end position="197"/>
    </location>
</feature>
<dbReference type="AlphaFoldDB" id="A0A6L5XFG2"/>
<evidence type="ECO:0000259" key="8">
    <source>
        <dbReference type="Pfam" id="PF01757"/>
    </source>
</evidence>
<feature type="transmembrane region" description="Helical" evidence="7">
    <location>
        <begin position="298"/>
        <end position="316"/>
    </location>
</feature>
<dbReference type="GO" id="GO:0005886">
    <property type="term" value="C:plasma membrane"/>
    <property type="evidence" value="ECO:0007669"/>
    <property type="project" value="UniProtKB-SubCell"/>
</dbReference>